<evidence type="ECO:0000256" key="4">
    <source>
        <dbReference type="ARBA" id="ARBA00019824"/>
    </source>
</evidence>
<comment type="caution">
    <text evidence="11">The sequence shown here is derived from an EMBL/GenBank/DDBJ whole genome shotgun (WGS) entry which is preliminary data.</text>
</comment>
<comment type="similarity">
    <text evidence="2">Belongs to the Clp1 family. NOL9/GRC3 subfamily.</text>
</comment>
<dbReference type="PANTHER" id="PTHR12755:SF3">
    <property type="entry name" value="POLYNUCLEOTIDE 5'-HYDROXYL-KINASE NOL9"/>
    <property type="match status" value="1"/>
</dbReference>
<dbReference type="Proteomes" id="UP000809789">
    <property type="component" value="Unassembled WGS sequence"/>
</dbReference>
<evidence type="ECO:0000256" key="3">
    <source>
        <dbReference type="ARBA" id="ARBA00018706"/>
    </source>
</evidence>
<dbReference type="OrthoDB" id="4054781at2759"/>
<dbReference type="InterPro" id="IPR045116">
    <property type="entry name" value="Clp1/Grc3"/>
</dbReference>
<organism evidence="11 12">
    <name type="scientific">Elsinoe batatas</name>
    <dbReference type="NCBI Taxonomy" id="2601811"/>
    <lineage>
        <taxon>Eukaryota</taxon>
        <taxon>Fungi</taxon>
        <taxon>Dikarya</taxon>
        <taxon>Ascomycota</taxon>
        <taxon>Pezizomycotina</taxon>
        <taxon>Dothideomycetes</taxon>
        <taxon>Dothideomycetidae</taxon>
        <taxon>Myriangiales</taxon>
        <taxon>Elsinoaceae</taxon>
        <taxon>Elsinoe</taxon>
    </lineage>
</organism>
<dbReference type="EMBL" id="JAESVG020000009">
    <property type="protein sequence ID" value="KAG8624324.1"/>
    <property type="molecule type" value="Genomic_DNA"/>
</dbReference>
<reference evidence="11" key="1">
    <citation type="submission" date="2021-07" db="EMBL/GenBank/DDBJ databases">
        <title>Elsinoe batatas strain:CRI-CJ2 Genome sequencing and assembly.</title>
        <authorList>
            <person name="Huang L."/>
        </authorList>
    </citation>
    <scope>NUCLEOTIDE SEQUENCE</scope>
    <source>
        <strain evidence="11">CRI-CJ2</strain>
    </source>
</reference>
<evidence type="ECO:0000256" key="6">
    <source>
        <dbReference type="ARBA" id="ARBA00022741"/>
    </source>
</evidence>
<dbReference type="InterPro" id="IPR032319">
    <property type="entry name" value="CLP1_P"/>
</dbReference>
<keyword evidence="6" id="KW-0547">Nucleotide-binding</keyword>
<dbReference type="SUPFAM" id="SSF52540">
    <property type="entry name" value="P-loop containing nucleoside triphosphate hydrolases"/>
    <property type="match status" value="1"/>
</dbReference>
<evidence type="ECO:0000313" key="11">
    <source>
        <dbReference type="EMBL" id="KAG8624324.1"/>
    </source>
</evidence>
<feature type="compositionally biased region" description="Acidic residues" evidence="9">
    <location>
        <begin position="618"/>
        <end position="629"/>
    </location>
</feature>
<keyword evidence="12" id="KW-1185">Reference proteome</keyword>
<keyword evidence="8" id="KW-0067">ATP-binding</keyword>
<keyword evidence="5" id="KW-0808">Transferase</keyword>
<evidence type="ECO:0000256" key="8">
    <source>
        <dbReference type="ARBA" id="ARBA00022840"/>
    </source>
</evidence>
<protein>
    <recommendedName>
        <fullName evidence="4">Polynucleotide 5'-hydroxyl-kinase GRC3</fullName>
    </recommendedName>
    <alternativeName>
        <fullName evidence="3">Polynucleotide 5'-hydroxyl-kinase grc3</fullName>
    </alternativeName>
</protein>
<gene>
    <name evidence="11" type="ORF">KVT40_007391</name>
</gene>
<feature type="domain" description="Clp1 P-loop" evidence="10">
    <location>
        <begin position="242"/>
        <end position="428"/>
    </location>
</feature>
<evidence type="ECO:0000256" key="5">
    <source>
        <dbReference type="ARBA" id="ARBA00022679"/>
    </source>
</evidence>
<dbReference type="GO" id="GO:0000448">
    <property type="term" value="P:cleavage in ITS2 between 5.8S rRNA and LSU-rRNA of tricistronic rRNA transcript (SSU-rRNA, 5.8S rRNA, LSU-rRNA)"/>
    <property type="evidence" value="ECO:0007669"/>
    <property type="project" value="TreeGrafter"/>
</dbReference>
<dbReference type="Gene3D" id="3.40.50.300">
    <property type="entry name" value="P-loop containing nucleotide triphosphate hydrolases"/>
    <property type="match status" value="1"/>
</dbReference>
<evidence type="ECO:0000256" key="9">
    <source>
        <dbReference type="SAM" id="MobiDB-lite"/>
    </source>
</evidence>
<sequence length="678" mass="73224">MPKRSAAEAFSGKPVSAFARAKASRPAAVIEEITTDPTTTTTFVATDGTVDVIESKPPLLERHETFGYSAETINTGSGADTSGITAADLPLSAYGKRALKLKDGIATMTLKANEWVSVSGIYDLVVCKGAVSIYGAYVTSSETPHRVCAPLSHALPTIRARHECEVEFRSVDCALLELEALSSLWNRVWNNWEDCTFAIASSARTDVLSLQASSLDLDEAAQKALNRLSTHSEAPSRILVAGSKSSGKSTFCRCLSNAIVSSSQPDLSRTCFWLDLDPGQPEFSPPGQIALIQVRGLLLGPSFSHPRSHPALPYRTIRAHSIAATSPREDQDHYIACVSDLYQRYAEMKSGSKDATLIINCPGWVTGSGALLSERTAKILNVTDVIMLESPDFQNDPVSFPTSVKVKVLASRGRTSITRPSAEARAMQTMSYQHTAAPTSGQQSWTSQLLSSIPSLRLSYAGTNQLIHAITSYHTTISPSALPDVLTGLPIALVITSSPAAFTSSPTTLPTTPPPASLPYLSPTSSGTSPPLHPSHSQCIGQALVRSIDSDKKEMHLVTPVSEAEIHYALSKTPGGKGKLVLVRGRLDSPDWAFLEDVYRREYMVKHGVEEEKGADWDLDEEDEEEETMGGEGGKKEGRGFVPYVSVRQVRPGQEDGNAGAILSERVWRPRHLPRNNR</sequence>
<evidence type="ECO:0000259" key="10">
    <source>
        <dbReference type="Pfam" id="PF16575"/>
    </source>
</evidence>
<dbReference type="GO" id="GO:0005634">
    <property type="term" value="C:nucleus"/>
    <property type="evidence" value="ECO:0007669"/>
    <property type="project" value="TreeGrafter"/>
</dbReference>
<evidence type="ECO:0000256" key="1">
    <source>
        <dbReference type="ARBA" id="ARBA00003798"/>
    </source>
</evidence>
<evidence type="ECO:0000313" key="12">
    <source>
        <dbReference type="Proteomes" id="UP000809789"/>
    </source>
</evidence>
<dbReference type="InterPro" id="IPR027417">
    <property type="entry name" value="P-loop_NTPase"/>
</dbReference>
<dbReference type="GO" id="GO:0005524">
    <property type="term" value="F:ATP binding"/>
    <property type="evidence" value="ECO:0007669"/>
    <property type="project" value="UniProtKB-KW"/>
</dbReference>
<feature type="region of interest" description="Disordered" evidence="9">
    <location>
        <begin position="618"/>
        <end position="641"/>
    </location>
</feature>
<dbReference type="GO" id="GO:0051731">
    <property type="term" value="F:polynucleotide 5'-hydroxyl-kinase activity"/>
    <property type="evidence" value="ECO:0007669"/>
    <property type="project" value="InterPro"/>
</dbReference>
<keyword evidence="7" id="KW-0418">Kinase</keyword>
<dbReference type="AlphaFoldDB" id="A0A8K0KX00"/>
<evidence type="ECO:0000256" key="7">
    <source>
        <dbReference type="ARBA" id="ARBA00022777"/>
    </source>
</evidence>
<accession>A0A8K0KX00</accession>
<proteinExistence type="inferred from homology"/>
<evidence type="ECO:0000256" key="2">
    <source>
        <dbReference type="ARBA" id="ARBA00011003"/>
    </source>
</evidence>
<dbReference type="Pfam" id="PF16575">
    <property type="entry name" value="CLP1_P"/>
    <property type="match status" value="1"/>
</dbReference>
<name>A0A8K0KX00_9PEZI</name>
<comment type="function">
    <text evidence="1">Polynucleotide 5'-kinase involved in rRNA processing.</text>
</comment>
<dbReference type="PANTHER" id="PTHR12755">
    <property type="entry name" value="CLEAVAGE/POLYADENYLATION FACTOR IA SUBUNIT CLP1P"/>
    <property type="match status" value="1"/>
</dbReference>